<evidence type="ECO:0000313" key="2">
    <source>
        <dbReference type="EMBL" id="AKJ15861.1"/>
    </source>
</evidence>
<accession>A0ABM5TXP3</accession>
<reference evidence="2 3" key="1">
    <citation type="journal article" date="2015" name="ISME J.">
        <title>Draft Genome Sequence of Streptomyces incarnatus NRRL8089, which Produces the Nucleoside Antibiotic Sinefungin.</title>
        <authorList>
            <person name="Oshima K."/>
            <person name="Hattori M."/>
            <person name="Shimizu H."/>
            <person name="Fukuda K."/>
            <person name="Nemoto M."/>
            <person name="Inagaki K."/>
            <person name="Tamura T."/>
        </authorList>
    </citation>
    <scope>NUCLEOTIDE SEQUENCE [LARGE SCALE GENOMIC DNA]</scope>
    <source>
        <strain evidence="2 3">NRRL 8089</strain>
    </source>
</reference>
<sequence>MTTATTDLVVFTGPSLRASDLPPLQGLAARLGRRLQLRPPVRRLDLLDLADSAAGTEVLMLDGEFGQRLAVSIAEVRAVLAAGQPLTGASSMGALRAVECRTLGMKGSGWVFEQYLSGAVDSDGDVALLYDPEDFTPVTIPLVNVRWLLAQKRGAGLLSPAAARAALHTAKGLHFRDRRPSVLLRRWRQELPADAVEVLGPELADERRDGWDRKRLDGLRAVRAALGADEPEAA</sequence>
<keyword evidence="3" id="KW-1185">Reference proteome</keyword>
<organism evidence="2 3">
    <name type="scientific">Streptomyces incarnatus</name>
    <dbReference type="NCBI Taxonomy" id="665007"/>
    <lineage>
        <taxon>Bacteria</taxon>
        <taxon>Bacillati</taxon>
        <taxon>Actinomycetota</taxon>
        <taxon>Actinomycetes</taxon>
        <taxon>Kitasatosporales</taxon>
        <taxon>Streptomycetaceae</taxon>
        <taxon>Streptomyces</taxon>
    </lineage>
</organism>
<keyword evidence="2" id="KW-0614">Plasmid</keyword>
<name>A0ABM5TXP3_9ACTN</name>
<protein>
    <recommendedName>
        <fullName evidence="1">TfuA-like core domain-containing protein</fullName>
    </recommendedName>
</protein>
<dbReference type="InterPro" id="IPR012924">
    <property type="entry name" value="TfuA_core"/>
</dbReference>
<geneLocation type="plasmid" evidence="2 3">
    <name>unnamed_1</name>
</geneLocation>
<dbReference type="Pfam" id="PF07812">
    <property type="entry name" value="TfuA"/>
    <property type="match status" value="1"/>
</dbReference>
<dbReference type="Proteomes" id="UP000035366">
    <property type="component" value="Plasmid unnamed_1"/>
</dbReference>
<gene>
    <name evidence="2" type="ORF">ABB07_39345</name>
</gene>
<dbReference type="RefSeq" id="WP_208903962.1">
    <property type="nucleotide sequence ID" value="NZ_CP011498.1"/>
</dbReference>
<evidence type="ECO:0000259" key="1">
    <source>
        <dbReference type="Pfam" id="PF07812"/>
    </source>
</evidence>
<dbReference type="EMBL" id="CP011498">
    <property type="protein sequence ID" value="AKJ15861.1"/>
    <property type="molecule type" value="Genomic_DNA"/>
</dbReference>
<feature type="domain" description="TfuA-like core" evidence="1">
    <location>
        <begin position="62"/>
        <end position="178"/>
    </location>
</feature>
<proteinExistence type="predicted"/>
<evidence type="ECO:0000313" key="3">
    <source>
        <dbReference type="Proteomes" id="UP000035366"/>
    </source>
</evidence>